<dbReference type="Pfam" id="PF00868">
    <property type="entry name" value="Transglut_N"/>
    <property type="match status" value="1"/>
</dbReference>
<comment type="similarity">
    <text evidence="7">Belongs to the transglutaminase superfamily. Transglutaminase family.</text>
</comment>
<feature type="binding site" evidence="42">
    <location>
        <position position="438"/>
    </location>
    <ligand>
        <name>Ca(2+)</name>
        <dbReference type="ChEBI" id="CHEBI:29108"/>
    </ligand>
</feature>
<comment type="catalytic activity">
    <reaction evidence="40">
        <text>L-glutaminyl-[protein] + dopamine = 5-dopaminyl-L-glutamyl-[protein] + NH4(+)</text>
        <dbReference type="Rhea" id="RHEA:66556"/>
        <dbReference type="Rhea" id="RHEA-COMP:10207"/>
        <dbReference type="Rhea" id="RHEA-COMP:17053"/>
        <dbReference type="ChEBI" id="CHEBI:28938"/>
        <dbReference type="ChEBI" id="CHEBI:30011"/>
        <dbReference type="ChEBI" id="CHEBI:59905"/>
        <dbReference type="ChEBI" id="CHEBI:167175"/>
    </reaction>
    <physiologicalReaction direction="left-to-right" evidence="40">
        <dbReference type="Rhea" id="RHEA:66557"/>
    </physiologicalReaction>
</comment>
<comment type="subcellular location">
    <subcellularLocation>
        <location evidence="3">Cell membrane</location>
    </subcellularLocation>
    <subcellularLocation>
        <location evidence="4">Chromosome</location>
    </subcellularLocation>
    <subcellularLocation>
        <location evidence="6">Cytoplasm</location>
        <location evidence="6">Cytosol</location>
    </subcellularLocation>
    <subcellularLocation>
        <location evidence="2">Mitochondrion</location>
    </subcellularLocation>
    <subcellularLocation>
        <location evidence="1">Nucleus</location>
    </subcellularLocation>
    <subcellularLocation>
        <location evidence="5">Secreted</location>
        <location evidence="5">Extracellular space</location>
        <location evidence="5">Extracellular matrix</location>
    </subcellularLocation>
</comment>
<dbReference type="SUPFAM" id="SSF81296">
    <property type="entry name" value="E set domains"/>
    <property type="match status" value="1"/>
</dbReference>
<dbReference type="GO" id="GO:0005739">
    <property type="term" value="C:mitochondrion"/>
    <property type="evidence" value="ECO:0007669"/>
    <property type="project" value="UniProtKB-SubCell"/>
</dbReference>
<evidence type="ECO:0000256" key="21">
    <source>
        <dbReference type="ARBA" id="ARBA00023136"/>
    </source>
</evidence>
<keyword evidence="15 42" id="KW-0479">Metal-binding</keyword>
<dbReference type="GO" id="GO:0005694">
    <property type="term" value="C:chromosome"/>
    <property type="evidence" value="ECO:0007669"/>
    <property type="project" value="UniProtKB-SubCell"/>
</dbReference>
<evidence type="ECO:0000256" key="35">
    <source>
        <dbReference type="ARBA" id="ARBA00043104"/>
    </source>
</evidence>
<evidence type="ECO:0000256" key="20">
    <source>
        <dbReference type="ARBA" id="ARBA00023134"/>
    </source>
</evidence>
<evidence type="ECO:0000256" key="42">
    <source>
        <dbReference type="PIRSR" id="PIRSR000459-2"/>
    </source>
</evidence>
<dbReference type="InterPro" id="IPR001102">
    <property type="entry name" value="Transglutaminase_N"/>
</dbReference>
<dbReference type="InterPro" id="IPR036238">
    <property type="entry name" value="Transglutaminase_C_sf"/>
</dbReference>
<feature type="active site" evidence="41">
    <location>
        <position position="349"/>
    </location>
</feature>
<dbReference type="Proteomes" id="UP000265120">
    <property type="component" value="Chromosome 10"/>
</dbReference>
<dbReference type="GO" id="GO:0007399">
    <property type="term" value="P:nervous system development"/>
    <property type="evidence" value="ECO:0007669"/>
    <property type="project" value="UniProtKB-ARBA"/>
</dbReference>
<comment type="catalytic activity">
    <reaction evidence="25">
        <text>L-glutaminyl-[protein] + serotonin = 5-serotonyl-L-glutamyl-[protein] + NH4(+)</text>
        <dbReference type="Rhea" id="RHEA:66552"/>
        <dbReference type="Rhea" id="RHEA-COMP:10207"/>
        <dbReference type="Rhea" id="RHEA-COMP:17052"/>
        <dbReference type="ChEBI" id="CHEBI:28938"/>
        <dbReference type="ChEBI" id="CHEBI:30011"/>
        <dbReference type="ChEBI" id="CHEBI:167174"/>
        <dbReference type="ChEBI" id="CHEBI:350546"/>
    </reaction>
    <physiologicalReaction direction="left-to-right" evidence="25">
        <dbReference type="Rhea" id="RHEA:66553"/>
    </physiologicalReaction>
</comment>
<keyword evidence="13" id="KW-0645">Protease</keyword>
<evidence type="ECO:0000256" key="39">
    <source>
        <dbReference type="ARBA" id="ARBA00048230"/>
    </source>
</evidence>
<evidence type="ECO:0000256" key="14">
    <source>
        <dbReference type="ARBA" id="ARBA00022679"/>
    </source>
</evidence>
<evidence type="ECO:0000256" key="30">
    <source>
        <dbReference type="ARBA" id="ARBA00041677"/>
    </source>
</evidence>
<evidence type="ECO:0000256" key="37">
    <source>
        <dbReference type="ARBA" id="ARBA00047868"/>
    </source>
</evidence>
<dbReference type="InterPro" id="IPR023608">
    <property type="entry name" value="Transglutaminase_animal"/>
</dbReference>
<dbReference type="GeneTree" id="ENSGT01050000244866"/>
<protein>
    <recommendedName>
        <fullName evidence="28">Protein-glutamine gamma-glutamyltransferase 2</fullName>
        <ecNumber evidence="24">2.3.2.13</ecNumber>
        <ecNumber evidence="27">3.5.1.44</ecNumber>
    </recommendedName>
    <alternativeName>
        <fullName evidence="31">Isopeptidase TGM2</fullName>
    </alternativeName>
    <alternativeName>
        <fullName evidence="33">Protein-glutamine deamidase TGM2</fullName>
    </alternativeName>
    <alternativeName>
        <fullName evidence="32">Protein-glutamine dopaminyltransferase TGM2</fullName>
    </alternativeName>
    <alternativeName>
        <fullName evidence="35">Protein-glutamine histaminyltransferase TGM2</fullName>
    </alternativeName>
    <alternativeName>
        <fullName evidence="36">Protein-glutamine noradrenalinyltransferase TGM2</fullName>
    </alternativeName>
    <alternativeName>
        <fullName evidence="34">Protein-glutamine serotonyltransferase TGM2</fullName>
    </alternativeName>
    <alternativeName>
        <fullName evidence="30">Tissue transglutaminase</fullName>
    </alternativeName>
    <alternativeName>
        <fullName evidence="29">Transglutaminase-2</fullName>
    </alternativeName>
</protein>
<feature type="active site" evidence="41">
    <location>
        <position position="270"/>
    </location>
</feature>
<keyword evidence="9" id="KW-1003">Cell membrane</keyword>
<keyword evidence="21" id="KW-0472">Membrane</keyword>
<evidence type="ECO:0000256" key="18">
    <source>
        <dbReference type="ARBA" id="ARBA00022837"/>
    </source>
</evidence>
<feature type="active site" evidence="41">
    <location>
        <position position="326"/>
    </location>
</feature>
<keyword evidence="10" id="KW-0963">Cytoplasm</keyword>
<evidence type="ECO:0000256" key="41">
    <source>
        <dbReference type="PIRSR" id="PIRSR000459-1"/>
    </source>
</evidence>
<keyword evidence="23" id="KW-0012">Acyltransferase</keyword>
<dbReference type="PROSITE" id="PS00547">
    <property type="entry name" value="TRANSGLUTAMINASES"/>
    <property type="match status" value="1"/>
</dbReference>
<evidence type="ECO:0000256" key="33">
    <source>
        <dbReference type="ARBA" id="ARBA00042239"/>
    </source>
</evidence>
<evidence type="ECO:0000256" key="32">
    <source>
        <dbReference type="ARBA" id="ARBA00042105"/>
    </source>
</evidence>
<evidence type="ECO:0000256" key="12">
    <source>
        <dbReference type="ARBA" id="ARBA00022530"/>
    </source>
</evidence>
<evidence type="ECO:0000256" key="2">
    <source>
        <dbReference type="ARBA" id="ARBA00004173"/>
    </source>
</evidence>
<keyword evidence="45" id="KW-1185">Reference proteome</keyword>
<evidence type="ECO:0000256" key="9">
    <source>
        <dbReference type="ARBA" id="ARBA00022475"/>
    </source>
</evidence>
<evidence type="ECO:0000256" key="23">
    <source>
        <dbReference type="ARBA" id="ARBA00023315"/>
    </source>
</evidence>
<evidence type="ECO:0000256" key="22">
    <source>
        <dbReference type="ARBA" id="ARBA00023242"/>
    </source>
</evidence>
<dbReference type="GO" id="GO:0005634">
    <property type="term" value="C:nucleus"/>
    <property type="evidence" value="ECO:0007669"/>
    <property type="project" value="UniProtKB-SubCell"/>
</dbReference>
<reference evidence="44" key="2">
    <citation type="submission" date="2025-08" db="UniProtKB">
        <authorList>
            <consortium name="Ensembl"/>
        </authorList>
    </citation>
    <scope>IDENTIFICATION</scope>
</reference>
<comment type="cofactor">
    <cofactor evidence="42">
        <name>Ca(2+)</name>
        <dbReference type="ChEBI" id="CHEBI:29108"/>
    </cofactor>
    <text evidence="42">Binds 1 Ca(2+) ion per subunit.</text>
</comment>
<dbReference type="InterPro" id="IPR013808">
    <property type="entry name" value="Transglutaminase_AS"/>
</dbReference>
<dbReference type="SUPFAM" id="SSF54001">
    <property type="entry name" value="Cysteine proteinases"/>
    <property type="match status" value="1"/>
</dbReference>
<evidence type="ECO:0000256" key="19">
    <source>
        <dbReference type="ARBA" id="ARBA00023128"/>
    </source>
</evidence>
<keyword evidence="16" id="KW-0547">Nucleotide-binding</keyword>
<dbReference type="InterPro" id="IPR038765">
    <property type="entry name" value="Papain-like_cys_pep_sf"/>
</dbReference>
<dbReference type="PANTHER" id="PTHR11590:SF6">
    <property type="entry name" value="PROTEIN-GLUTAMINE GAMMA-GLUTAMYLTRANSFERASE 2"/>
    <property type="match status" value="1"/>
</dbReference>
<dbReference type="Gene3D" id="2.60.40.10">
    <property type="entry name" value="Immunoglobulins"/>
    <property type="match status" value="3"/>
</dbReference>
<dbReference type="GO" id="GO:0003810">
    <property type="term" value="F:protein-glutamine gamma-glutamyltransferase activity"/>
    <property type="evidence" value="ECO:0007669"/>
    <property type="project" value="UniProtKB-EC"/>
</dbReference>
<evidence type="ECO:0000256" key="8">
    <source>
        <dbReference type="ARBA" id="ARBA00022454"/>
    </source>
</evidence>
<dbReference type="GO" id="GO:0046872">
    <property type="term" value="F:metal ion binding"/>
    <property type="evidence" value="ECO:0007669"/>
    <property type="project" value="UniProtKB-KW"/>
</dbReference>
<evidence type="ECO:0000313" key="45">
    <source>
        <dbReference type="Proteomes" id="UP000265120"/>
    </source>
</evidence>
<comment type="catalytic activity">
    <reaction evidence="37">
        <text>L-glutaminyl-[protein] + H2O = L-glutamyl-[protein] + NH4(+)</text>
        <dbReference type="Rhea" id="RHEA:16441"/>
        <dbReference type="Rhea" id="RHEA-COMP:10207"/>
        <dbReference type="Rhea" id="RHEA-COMP:10208"/>
        <dbReference type="ChEBI" id="CHEBI:15377"/>
        <dbReference type="ChEBI" id="CHEBI:28938"/>
        <dbReference type="ChEBI" id="CHEBI:29973"/>
        <dbReference type="ChEBI" id="CHEBI:30011"/>
        <dbReference type="EC" id="3.5.1.44"/>
    </reaction>
    <physiologicalReaction direction="left-to-right" evidence="37">
        <dbReference type="Rhea" id="RHEA:16442"/>
    </physiologicalReaction>
</comment>
<evidence type="ECO:0000256" key="34">
    <source>
        <dbReference type="ARBA" id="ARBA00042912"/>
    </source>
</evidence>
<keyword evidence="14" id="KW-0808">Transferase</keyword>
<evidence type="ECO:0000313" key="44">
    <source>
        <dbReference type="Ensembl" id="ENSCSEP00000030566.1"/>
    </source>
</evidence>
<dbReference type="AlphaFoldDB" id="A0A3P8WYU2"/>
<keyword evidence="17" id="KW-0378">Hydrolase</keyword>
<keyword evidence="12" id="KW-0272">Extracellular matrix</keyword>
<dbReference type="Gene3D" id="3.90.260.10">
    <property type="entry name" value="Transglutaminase-like"/>
    <property type="match status" value="1"/>
</dbReference>
<dbReference type="EC" id="2.3.2.13" evidence="24"/>
<evidence type="ECO:0000256" key="7">
    <source>
        <dbReference type="ARBA" id="ARBA00005968"/>
    </source>
</evidence>
<dbReference type="SMART" id="SM00460">
    <property type="entry name" value="TGc"/>
    <property type="match status" value="1"/>
</dbReference>
<dbReference type="GO" id="GO:0005886">
    <property type="term" value="C:plasma membrane"/>
    <property type="evidence" value="ECO:0007669"/>
    <property type="project" value="UniProtKB-SubCell"/>
</dbReference>
<feature type="binding site" evidence="42">
    <location>
        <position position="391"/>
    </location>
    <ligand>
        <name>Ca(2+)</name>
        <dbReference type="ChEBI" id="CHEBI:29108"/>
    </ligand>
</feature>
<dbReference type="PANTHER" id="PTHR11590">
    <property type="entry name" value="PROTEIN-GLUTAMINE GAMMA-GLUTAMYLTRANSFERASE"/>
    <property type="match status" value="1"/>
</dbReference>
<reference evidence="44 45" key="1">
    <citation type="journal article" date="2014" name="Nat. Genet.">
        <title>Whole-genome sequence of a flatfish provides insights into ZW sex chromosome evolution and adaptation to a benthic lifestyle.</title>
        <authorList>
            <person name="Chen S."/>
            <person name="Zhang G."/>
            <person name="Shao C."/>
            <person name="Huang Q."/>
            <person name="Liu G."/>
            <person name="Zhang P."/>
            <person name="Song W."/>
            <person name="An N."/>
            <person name="Chalopin D."/>
            <person name="Volff J.N."/>
            <person name="Hong Y."/>
            <person name="Li Q."/>
            <person name="Sha Z."/>
            <person name="Zhou H."/>
            <person name="Xie M."/>
            <person name="Yu Q."/>
            <person name="Liu Y."/>
            <person name="Xiang H."/>
            <person name="Wang N."/>
            <person name="Wu K."/>
            <person name="Yang C."/>
            <person name="Zhou Q."/>
            <person name="Liao X."/>
            <person name="Yang L."/>
            <person name="Hu Q."/>
            <person name="Zhang J."/>
            <person name="Meng L."/>
            <person name="Jin L."/>
            <person name="Tian Y."/>
            <person name="Lian J."/>
            <person name="Yang J."/>
            <person name="Miao G."/>
            <person name="Liu S."/>
            <person name="Liang Z."/>
            <person name="Yan F."/>
            <person name="Li Y."/>
            <person name="Sun B."/>
            <person name="Zhang H."/>
            <person name="Zhang J."/>
            <person name="Zhu Y."/>
            <person name="Du M."/>
            <person name="Zhao Y."/>
            <person name="Schartl M."/>
            <person name="Tang Q."/>
            <person name="Wang J."/>
        </authorList>
    </citation>
    <scope>NUCLEOTIDE SEQUENCE</scope>
</reference>
<feature type="binding site" evidence="42">
    <location>
        <position position="443"/>
    </location>
    <ligand>
        <name>Ca(2+)</name>
        <dbReference type="ChEBI" id="CHEBI:29108"/>
    </ligand>
</feature>
<dbReference type="Pfam" id="PF00927">
    <property type="entry name" value="Transglut_C"/>
    <property type="match status" value="2"/>
</dbReference>
<evidence type="ECO:0000259" key="43">
    <source>
        <dbReference type="SMART" id="SM00460"/>
    </source>
</evidence>
<keyword evidence="19" id="KW-0496">Mitochondrion</keyword>
<dbReference type="GO" id="GO:0050568">
    <property type="term" value="F:protein-glutamine glutaminase activity"/>
    <property type="evidence" value="ECO:0007669"/>
    <property type="project" value="UniProtKB-EC"/>
</dbReference>
<dbReference type="GO" id="GO:0008233">
    <property type="term" value="F:peptidase activity"/>
    <property type="evidence" value="ECO:0007669"/>
    <property type="project" value="UniProtKB-KW"/>
</dbReference>
<keyword evidence="22" id="KW-0539">Nucleus</keyword>
<name>A0A3P8WYU2_CYNSE</name>
<dbReference type="InterPro" id="IPR050779">
    <property type="entry name" value="Transglutaminase"/>
</dbReference>
<evidence type="ECO:0000256" key="4">
    <source>
        <dbReference type="ARBA" id="ARBA00004286"/>
    </source>
</evidence>
<evidence type="ECO:0000256" key="26">
    <source>
        <dbReference type="ARBA" id="ARBA00036876"/>
    </source>
</evidence>
<dbReference type="GO" id="GO:0006508">
    <property type="term" value="P:proteolysis"/>
    <property type="evidence" value="ECO:0007669"/>
    <property type="project" value="UniProtKB-KW"/>
</dbReference>
<feature type="domain" description="Transglutaminase-like" evidence="43">
    <location>
        <begin position="262"/>
        <end position="352"/>
    </location>
</feature>
<dbReference type="GO" id="GO:0005525">
    <property type="term" value="F:GTP binding"/>
    <property type="evidence" value="ECO:0007669"/>
    <property type="project" value="UniProtKB-KW"/>
</dbReference>
<evidence type="ECO:0000256" key="25">
    <source>
        <dbReference type="ARBA" id="ARBA00036377"/>
    </source>
</evidence>
<dbReference type="InterPro" id="IPR002931">
    <property type="entry name" value="Transglutaminase-like"/>
</dbReference>
<dbReference type="Pfam" id="PF01841">
    <property type="entry name" value="Transglut_core"/>
    <property type="match status" value="1"/>
</dbReference>
<evidence type="ECO:0000256" key="29">
    <source>
        <dbReference type="ARBA" id="ARBA00041650"/>
    </source>
</evidence>
<keyword evidence="20" id="KW-0342">GTP-binding</keyword>
<dbReference type="FunFam" id="2.60.40.10:FF:000090">
    <property type="entry name" value="Protein-glutamine gamma-glutamyltransferase 2"/>
    <property type="match status" value="1"/>
</dbReference>
<sequence length="658" mass="73346">KAQARCDLNIENNNRSHHTELNGVERLIVRRGQTFTIILYLKPDSPEFRIGRTKLTLIAETGPSPRRQSDTKVSFSVGDSTVDTEWSASAITDPSGNTVSVCINSSPDSPIGLYSLTLTQGKQETNLGQFVLLFNAWCSNDAVYMRNEKKRQEYVLAQTGQVYRGTHKRIRGKPWNFAQFEPGILDICLKILDENPKFLSNADKDCSERKNPVYVTRVLSAMINSNDDNGVLVGNWGEISDDGVHPGEWIGSEDILRQWAESGPVRYGQCWVFAAVACTVSRALGIPCRVVTNFGSAHDVDANLLIEFVFNTDGELISDDSIWNFHVWVESWMTRPDLGIKYDGWQISDPTPQETSNGVFCCGPASLTATKEGELTTVYDTPFVFAEVNADVVTKLQLSTGKILTVRESTSSVGRSISTKAVGSDERRDITHKYKYPEGSKKERQVYEKAQHHNKLQQRGEKPGLNLKIKLIDNMVMGSDFDVYALLKNNSMESKTCNVKIFAKAVQYNGKRGKPCGYASGKLEVPPGEGLIPEKALCVVLYLTKLSLQRRSYHYTMCLVEIKLMGRARVNKPVTAELRIKNTLPEPLKNCSFTVGGRRLACRRSSSVMYVLSVHIQSEAKGRVVFRPTIAGPTVLTVKFNSNKLRNIKGSVKVDVTY</sequence>
<dbReference type="SUPFAM" id="SSF49309">
    <property type="entry name" value="Transglutaminase, two C-terminal domains"/>
    <property type="match status" value="2"/>
</dbReference>
<evidence type="ECO:0000256" key="27">
    <source>
        <dbReference type="ARBA" id="ARBA00039019"/>
    </source>
</evidence>
<evidence type="ECO:0000256" key="31">
    <source>
        <dbReference type="ARBA" id="ARBA00042099"/>
    </source>
</evidence>
<evidence type="ECO:0000256" key="24">
    <source>
        <dbReference type="ARBA" id="ARBA00024222"/>
    </source>
</evidence>
<dbReference type="EC" id="3.5.1.44" evidence="27"/>
<evidence type="ECO:0000256" key="1">
    <source>
        <dbReference type="ARBA" id="ARBA00004123"/>
    </source>
</evidence>
<evidence type="ECO:0000256" key="11">
    <source>
        <dbReference type="ARBA" id="ARBA00022525"/>
    </source>
</evidence>
<keyword evidence="8" id="KW-0158">Chromosome</keyword>
<evidence type="ECO:0000256" key="40">
    <source>
        <dbReference type="ARBA" id="ARBA00048365"/>
    </source>
</evidence>
<accession>A0A3P8WYU2</accession>
<dbReference type="InterPro" id="IPR013783">
    <property type="entry name" value="Ig-like_fold"/>
</dbReference>
<reference evidence="44" key="3">
    <citation type="submission" date="2025-09" db="UniProtKB">
        <authorList>
            <consortium name="Ensembl"/>
        </authorList>
    </citation>
    <scope>IDENTIFICATION</scope>
</reference>
<dbReference type="InterPro" id="IPR008958">
    <property type="entry name" value="Transglutaminase_C"/>
</dbReference>
<evidence type="ECO:0000256" key="5">
    <source>
        <dbReference type="ARBA" id="ARBA00004498"/>
    </source>
</evidence>
<dbReference type="Ensembl" id="ENSCSET00000030971.1">
    <property type="protein sequence ID" value="ENSCSEP00000030566.1"/>
    <property type="gene ID" value="ENSCSEG00000019511.1"/>
</dbReference>
<evidence type="ECO:0000256" key="15">
    <source>
        <dbReference type="ARBA" id="ARBA00022723"/>
    </source>
</evidence>
<feature type="binding site" evidence="42">
    <location>
        <position position="389"/>
    </location>
    <ligand>
        <name>Ca(2+)</name>
        <dbReference type="ChEBI" id="CHEBI:29108"/>
    </ligand>
</feature>
<dbReference type="PIRSF" id="PIRSF000459">
    <property type="entry name" value="TGM_EBP42"/>
    <property type="match status" value="1"/>
</dbReference>
<dbReference type="InterPro" id="IPR036985">
    <property type="entry name" value="Transglutaminase-like_sf"/>
</dbReference>
<evidence type="ECO:0000256" key="10">
    <source>
        <dbReference type="ARBA" id="ARBA00022490"/>
    </source>
</evidence>
<comment type="catalytic activity">
    <reaction evidence="26">
        <text>L-glutaminyl-[protein] + L-lysyl-[protein] = [protein]-L-lysyl-N(6)-5-L-glutamyl-[protein] + NH4(+)</text>
        <dbReference type="Rhea" id="RHEA:54816"/>
        <dbReference type="Rhea" id="RHEA-COMP:9752"/>
        <dbReference type="Rhea" id="RHEA-COMP:10207"/>
        <dbReference type="Rhea" id="RHEA-COMP:14005"/>
        <dbReference type="ChEBI" id="CHEBI:28938"/>
        <dbReference type="ChEBI" id="CHEBI:29969"/>
        <dbReference type="ChEBI" id="CHEBI:30011"/>
        <dbReference type="ChEBI" id="CHEBI:138370"/>
        <dbReference type="EC" id="2.3.2.13"/>
    </reaction>
    <physiologicalReaction direction="left-to-right" evidence="26">
        <dbReference type="Rhea" id="RHEA:54817"/>
    </physiologicalReaction>
</comment>
<evidence type="ECO:0000256" key="13">
    <source>
        <dbReference type="ARBA" id="ARBA00022670"/>
    </source>
</evidence>
<dbReference type="FunFam" id="3.90.260.10:FF:000001">
    <property type="entry name" value="Protein-glutamine gamma-glutamyltransferase 2"/>
    <property type="match status" value="1"/>
</dbReference>
<evidence type="ECO:0000256" key="38">
    <source>
        <dbReference type="ARBA" id="ARBA00047876"/>
    </source>
</evidence>
<dbReference type="GO" id="GO:0005829">
    <property type="term" value="C:cytosol"/>
    <property type="evidence" value="ECO:0007669"/>
    <property type="project" value="UniProtKB-SubCell"/>
</dbReference>
<evidence type="ECO:0000256" key="17">
    <source>
        <dbReference type="ARBA" id="ARBA00022801"/>
    </source>
</evidence>
<evidence type="ECO:0000256" key="36">
    <source>
        <dbReference type="ARBA" id="ARBA00043138"/>
    </source>
</evidence>
<evidence type="ECO:0000256" key="16">
    <source>
        <dbReference type="ARBA" id="ARBA00022741"/>
    </source>
</evidence>
<comment type="catalytic activity">
    <reaction evidence="38">
        <text>L-glutaminyl-[protein] + histamine = 5-histaminyl-L-glutamyl-[protein] + NH4(+)</text>
        <dbReference type="Rhea" id="RHEA:66564"/>
        <dbReference type="Rhea" id="RHEA-COMP:10207"/>
        <dbReference type="Rhea" id="RHEA-COMP:17056"/>
        <dbReference type="ChEBI" id="CHEBI:28938"/>
        <dbReference type="ChEBI" id="CHEBI:30011"/>
        <dbReference type="ChEBI" id="CHEBI:58432"/>
        <dbReference type="ChEBI" id="CHEBI:167179"/>
    </reaction>
    <physiologicalReaction direction="left-to-right" evidence="38">
        <dbReference type="Rhea" id="RHEA:66565"/>
    </physiologicalReaction>
</comment>
<evidence type="ECO:0000256" key="3">
    <source>
        <dbReference type="ARBA" id="ARBA00004236"/>
    </source>
</evidence>
<evidence type="ECO:0000256" key="6">
    <source>
        <dbReference type="ARBA" id="ARBA00004514"/>
    </source>
</evidence>
<proteinExistence type="inferred from homology"/>
<dbReference type="InterPro" id="IPR014756">
    <property type="entry name" value="Ig_E-set"/>
</dbReference>
<keyword evidence="18 42" id="KW-0106">Calcium</keyword>
<organism evidence="44 45">
    <name type="scientific">Cynoglossus semilaevis</name>
    <name type="common">Tongue sole</name>
    <dbReference type="NCBI Taxonomy" id="244447"/>
    <lineage>
        <taxon>Eukaryota</taxon>
        <taxon>Metazoa</taxon>
        <taxon>Chordata</taxon>
        <taxon>Craniata</taxon>
        <taxon>Vertebrata</taxon>
        <taxon>Euteleostomi</taxon>
        <taxon>Actinopterygii</taxon>
        <taxon>Neopterygii</taxon>
        <taxon>Teleostei</taxon>
        <taxon>Neoteleostei</taxon>
        <taxon>Acanthomorphata</taxon>
        <taxon>Carangaria</taxon>
        <taxon>Pleuronectiformes</taxon>
        <taxon>Pleuronectoidei</taxon>
        <taxon>Cynoglossidae</taxon>
        <taxon>Cynoglossinae</taxon>
        <taxon>Cynoglossus</taxon>
    </lineage>
</organism>
<comment type="catalytic activity">
    <reaction evidence="39">
        <text>L-glutaminyl-[protein] + (R)-noradrenaline = 5-(R)-noradrenalinyl-L-glutamyl-[protein] + NH4(+)</text>
        <dbReference type="Rhea" id="RHEA:66560"/>
        <dbReference type="Rhea" id="RHEA-COMP:10207"/>
        <dbReference type="Rhea" id="RHEA-COMP:17054"/>
        <dbReference type="ChEBI" id="CHEBI:28938"/>
        <dbReference type="ChEBI" id="CHEBI:30011"/>
        <dbReference type="ChEBI" id="CHEBI:72587"/>
        <dbReference type="ChEBI" id="CHEBI:167178"/>
    </reaction>
    <physiologicalReaction direction="left-to-right" evidence="39">
        <dbReference type="Rhea" id="RHEA:66561"/>
    </physiologicalReaction>
</comment>
<evidence type="ECO:0000256" key="28">
    <source>
        <dbReference type="ARBA" id="ARBA00040561"/>
    </source>
</evidence>
<keyword evidence="11" id="KW-0964">Secreted</keyword>